<feature type="domain" description="HTH cro/C1-type" evidence="1">
    <location>
        <begin position="25"/>
        <end position="80"/>
    </location>
</feature>
<accession>A0A7X9YJA3</accession>
<dbReference type="SMART" id="SM00530">
    <property type="entry name" value="HTH_XRE"/>
    <property type="match status" value="1"/>
</dbReference>
<dbReference type="CDD" id="cd00093">
    <property type="entry name" value="HTH_XRE"/>
    <property type="match status" value="1"/>
</dbReference>
<gene>
    <name evidence="2" type="ORF">HF320_06625</name>
</gene>
<evidence type="ECO:0000313" key="2">
    <source>
        <dbReference type="EMBL" id="NMF55998.1"/>
    </source>
</evidence>
<dbReference type="RefSeq" id="WP_169277625.1">
    <property type="nucleotide sequence ID" value="NZ_JABBCP010000005.1"/>
</dbReference>
<dbReference type="Gene3D" id="1.10.260.40">
    <property type="entry name" value="lambda repressor-like DNA-binding domains"/>
    <property type="match status" value="1"/>
</dbReference>
<dbReference type="SUPFAM" id="SSF47413">
    <property type="entry name" value="lambda repressor-like DNA-binding domains"/>
    <property type="match status" value="1"/>
</dbReference>
<dbReference type="InterPro" id="IPR010982">
    <property type="entry name" value="Lambda_DNA-bd_dom_sf"/>
</dbReference>
<reference evidence="2 3" key="1">
    <citation type="submission" date="2020-04" db="EMBL/GenBank/DDBJ databases">
        <title>Collinsella sp. KGMB02528 nov., an anaerobic actinobacterium isolated from human feces.</title>
        <authorList>
            <person name="Han K.-I."/>
            <person name="Eom M.K."/>
            <person name="Kim J.-S."/>
            <person name="Lee K.C."/>
            <person name="Suh M.K."/>
            <person name="Park S.-H."/>
            <person name="Lee J.H."/>
            <person name="Kang S.W."/>
            <person name="Park J.-E."/>
            <person name="Oh B.S."/>
            <person name="Yu S.Y."/>
            <person name="Choi S.-H."/>
            <person name="Lee D.H."/>
            <person name="Yoon H."/>
            <person name="Kim B.-Y."/>
            <person name="Lee J.H."/>
            <person name="Lee J.-S."/>
        </authorList>
    </citation>
    <scope>NUCLEOTIDE SEQUENCE [LARGE SCALE GENOMIC DNA]</scope>
    <source>
        <strain evidence="2 3">KGMB02528</strain>
    </source>
</reference>
<dbReference type="Proteomes" id="UP000546970">
    <property type="component" value="Unassembled WGS sequence"/>
</dbReference>
<evidence type="ECO:0000259" key="1">
    <source>
        <dbReference type="PROSITE" id="PS50943"/>
    </source>
</evidence>
<sequence length="106" mass="12053">MPHKIEKAEGVYTAGTLPRILGDNLRRAREEMGLSQTRFGLMVGLSRQMINTLECRGCNIQIDSLQRIADGLDIPAWKLLEDHAGECTERENTHSTHTHRDTHVCW</sequence>
<dbReference type="PROSITE" id="PS50943">
    <property type="entry name" value="HTH_CROC1"/>
    <property type="match status" value="1"/>
</dbReference>
<dbReference type="Pfam" id="PF01381">
    <property type="entry name" value="HTH_3"/>
    <property type="match status" value="1"/>
</dbReference>
<organism evidence="2 3">
    <name type="scientific">Collinsella acetigenes</name>
    <dbReference type="NCBI Taxonomy" id="2713419"/>
    <lineage>
        <taxon>Bacteria</taxon>
        <taxon>Bacillati</taxon>
        <taxon>Actinomycetota</taxon>
        <taxon>Coriobacteriia</taxon>
        <taxon>Coriobacteriales</taxon>
        <taxon>Coriobacteriaceae</taxon>
        <taxon>Collinsella</taxon>
    </lineage>
</organism>
<protein>
    <submittedName>
        <fullName evidence="2">Helix-turn-helix transcriptional regulator</fullName>
    </submittedName>
</protein>
<dbReference type="AlphaFoldDB" id="A0A7X9YJA3"/>
<evidence type="ECO:0000313" key="3">
    <source>
        <dbReference type="Proteomes" id="UP000546970"/>
    </source>
</evidence>
<proteinExistence type="predicted"/>
<dbReference type="InterPro" id="IPR001387">
    <property type="entry name" value="Cro/C1-type_HTH"/>
</dbReference>
<name>A0A7X9YJA3_9ACTN</name>
<dbReference type="EMBL" id="JABBCP010000005">
    <property type="protein sequence ID" value="NMF55998.1"/>
    <property type="molecule type" value="Genomic_DNA"/>
</dbReference>
<comment type="caution">
    <text evidence="2">The sequence shown here is derived from an EMBL/GenBank/DDBJ whole genome shotgun (WGS) entry which is preliminary data.</text>
</comment>
<keyword evidence="3" id="KW-1185">Reference proteome</keyword>
<dbReference type="GO" id="GO:0003677">
    <property type="term" value="F:DNA binding"/>
    <property type="evidence" value="ECO:0007669"/>
    <property type="project" value="InterPro"/>
</dbReference>